<gene>
    <name evidence="8" type="ORF">STRUR_0535</name>
</gene>
<keyword evidence="9" id="KW-1185">Reference proteome</keyword>
<dbReference type="PROSITE" id="PS50929">
    <property type="entry name" value="ABC_TM1F"/>
    <property type="match status" value="1"/>
</dbReference>
<dbReference type="STRING" id="764291.STRUR_0535"/>
<dbReference type="GO" id="GO:0006508">
    <property type="term" value="P:proteolysis"/>
    <property type="evidence" value="ECO:0007669"/>
    <property type="project" value="InterPro"/>
</dbReference>
<evidence type="ECO:0000256" key="5">
    <source>
        <dbReference type="SAM" id="Phobius"/>
    </source>
</evidence>
<dbReference type="PROSITE" id="PS50990">
    <property type="entry name" value="PEPTIDASE_C39"/>
    <property type="match status" value="1"/>
</dbReference>
<keyword evidence="4 5" id="KW-0472">Membrane</keyword>
<dbReference type="InterPro" id="IPR011527">
    <property type="entry name" value="ABC1_TM_dom"/>
</dbReference>
<reference evidence="8 9" key="1">
    <citation type="journal article" date="2014" name="Int. J. Syst. Evol. Microbiol.">
        <title>Phylogenomics and the dynamic genome evolution of the genus Streptococcus.</title>
        <authorList>
            <consortium name="The Broad Institute Genome Sequencing Platform"/>
            <person name="Richards V.P."/>
            <person name="Palmer S.R."/>
            <person name="Pavinski Bitar P.D."/>
            <person name="Qin X."/>
            <person name="Weinstock G.M."/>
            <person name="Highlander S.K."/>
            <person name="Town C.D."/>
            <person name="Burne R.A."/>
            <person name="Stanhope M.J."/>
        </authorList>
    </citation>
    <scope>NUCLEOTIDE SEQUENCE [LARGE SCALE GENOMIC DNA]</scope>
    <source>
        <strain evidence="8 9">2285-97</strain>
    </source>
</reference>
<evidence type="ECO:0000256" key="1">
    <source>
        <dbReference type="ARBA" id="ARBA00004651"/>
    </source>
</evidence>
<dbReference type="GO" id="GO:0008233">
    <property type="term" value="F:peptidase activity"/>
    <property type="evidence" value="ECO:0007669"/>
    <property type="project" value="InterPro"/>
</dbReference>
<comment type="caution">
    <text evidence="8">The sequence shown here is derived from an EMBL/GenBank/DDBJ whole genome shotgun (WGS) entry which is preliminary data.</text>
</comment>
<dbReference type="eggNOG" id="COG2274">
    <property type="taxonomic scope" value="Bacteria"/>
</dbReference>
<comment type="subcellular location">
    <subcellularLocation>
        <location evidence="1">Cell membrane</location>
        <topology evidence="1">Multi-pass membrane protein</topology>
    </subcellularLocation>
</comment>
<dbReference type="Gene3D" id="3.90.70.10">
    <property type="entry name" value="Cysteine proteinases"/>
    <property type="match status" value="1"/>
</dbReference>
<evidence type="ECO:0000313" key="8">
    <source>
        <dbReference type="EMBL" id="EHJ57099.1"/>
    </source>
</evidence>
<evidence type="ECO:0000259" key="6">
    <source>
        <dbReference type="PROSITE" id="PS50929"/>
    </source>
</evidence>
<protein>
    <submittedName>
        <fullName evidence="8">Peptidase, C39 family</fullName>
    </submittedName>
</protein>
<sequence>MKHFPIIYQNDAGDCGVAALATIAQYYGTTYSLNYLRELAKTNQCGTNILGIVEAAHQLNFDTLCIEADKELFNAHDLTYPFIAHILRDDNMPHFVVIYHIKNNKLLIADPDPAFGKHWIDIKLFLKQWTGNTILLTPGTTFIDQKKSQSNLKSFLQELLKSKSKIIFGVLFSMIITIINLSSSYVIQKTLDKYIPNSKVHDLSLVFITLGIAYLFQQFLYVQKELILEKFSQKLTFMILFKYINHLFKLSMSFFYNRQAGDVLTRFTDANHIIEALSNIVISLFLDLTMIILIGLYLIGQSPHLFIFVCLSIPFYCFFILLFIPLFEKKINRLWQKTPN</sequence>
<feature type="transmembrane region" description="Helical" evidence="5">
    <location>
        <begin position="305"/>
        <end position="327"/>
    </location>
</feature>
<accession>G5KD17</accession>
<feature type="transmembrane region" description="Helical" evidence="5">
    <location>
        <begin position="166"/>
        <end position="187"/>
    </location>
</feature>
<dbReference type="GO" id="GO:0005886">
    <property type="term" value="C:plasma membrane"/>
    <property type="evidence" value="ECO:0007669"/>
    <property type="project" value="UniProtKB-SubCell"/>
</dbReference>
<dbReference type="GO" id="GO:0005524">
    <property type="term" value="F:ATP binding"/>
    <property type="evidence" value="ECO:0007669"/>
    <property type="project" value="InterPro"/>
</dbReference>
<feature type="transmembrane region" description="Helical" evidence="5">
    <location>
        <begin position="203"/>
        <end position="222"/>
    </location>
</feature>
<name>G5KD17_9STRE</name>
<dbReference type="Pfam" id="PF00664">
    <property type="entry name" value="ABC_membrane"/>
    <property type="match status" value="1"/>
</dbReference>
<dbReference type="InterPro" id="IPR005074">
    <property type="entry name" value="Peptidase_C39"/>
</dbReference>
<evidence type="ECO:0000256" key="2">
    <source>
        <dbReference type="ARBA" id="ARBA00022692"/>
    </source>
</evidence>
<feature type="domain" description="ABC transmembrane type-1" evidence="6">
    <location>
        <begin position="167"/>
        <end position="340"/>
    </location>
</feature>
<dbReference type="Pfam" id="PF03412">
    <property type="entry name" value="Peptidase_C39"/>
    <property type="match status" value="1"/>
</dbReference>
<evidence type="ECO:0000256" key="3">
    <source>
        <dbReference type="ARBA" id="ARBA00022989"/>
    </source>
</evidence>
<feature type="domain" description="Peptidase C39" evidence="7">
    <location>
        <begin position="9"/>
        <end position="136"/>
    </location>
</feature>
<dbReference type="CDD" id="cd02418">
    <property type="entry name" value="Peptidase_C39B"/>
    <property type="match status" value="1"/>
</dbReference>
<dbReference type="GO" id="GO:0140359">
    <property type="term" value="F:ABC-type transporter activity"/>
    <property type="evidence" value="ECO:0007669"/>
    <property type="project" value="InterPro"/>
</dbReference>
<organism evidence="8 9">
    <name type="scientific">Streptococcus urinalis 2285-97</name>
    <dbReference type="NCBI Taxonomy" id="764291"/>
    <lineage>
        <taxon>Bacteria</taxon>
        <taxon>Bacillati</taxon>
        <taxon>Bacillota</taxon>
        <taxon>Bacilli</taxon>
        <taxon>Lactobacillales</taxon>
        <taxon>Streptococcaceae</taxon>
        <taxon>Streptococcus</taxon>
    </lineage>
</organism>
<dbReference type="Gene3D" id="1.20.1560.10">
    <property type="entry name" value="ABC transporter type 1, transmembrane domain"/>
    <property type="match status" value="1"/>
</dbReference>
<evidence type="ECO:0000259" key="7">
    <source>
        <dbReference type="PROSITE" id="PS50990"/>
    </source>
</evidence>
<proteinExistence type="predicted"/>
<dbReference type="InterPro" id="IPR036640">
    <property type="entry name" value="ABC1_TM_sf"/>
</dbReference>
<dbReference type="AlphaFoldDB" id="G5KD17"/>
<dbReference type="Proteomes" id="UP000005388">
    <property type="component" value="Unassembled WGS sequence"/>
</dbReference>
<feature type="transmembrane region" description="Helical" evidence="5">
    <location>
        <begin position="276"/>
        <end position="299"/>
    </location>
</feature>
<dbReference type="EMBL" id="AEUZ02000001">
    <property type="protein sequence ID" value="EHJ57099.1"/>
    <property type="molecule type" value="Genomic_DNA"/>
</dbReference>
<keyword evidence="2 5" id="KW-0812">Transmembrane</keyword>
<evidence type="ECO:0000256" key="4">
    <source>
        <dbReference type="ARBA" id="ARBA00023136"/>
    </source>
</evidence>
<dbReference type="SUPFAM" id="SSF90123">
    <property type="entry name" value="ABC transporter transmembrane region"/>
    <property type="match status" value="1"/>
</dbReference>
<evidence type="ECO:0000313" key="9">
    <source>
        <dbReference type="Proteomes" id="UP000005388"/>
    </source>
</evidence>
<keyword evidence="3 5" id="KW-1133">Transmembrane helix</keyword>